<protein>
    <submittedName>
        <fullName evidence="1">Uncharacterized protein</fullName>
    </submittedName>
</protein>
<accession>B6H224</accession>
<dbReference type="EMBL" id="AM920428">
    <property type="protein sequence ID" value="CAP91452.1"/>
    <property type="molecule type" value="Genomic_DNA"/>
</dbReference>
<dbReference type="Proteomes" id="UP000000724">
    <property type="component" value="Contig Pc00c13"/>
</dbReference>
<dbReference type="VEuPathDB" id="FungiDB:PCH_Pc13g03830"/>
<dbReference type="OrthoDB" id="2364732at2759"/>
<proteinExistence type="predicted"/>
<sequence>MNGQLPPYYALETILSELSEVPELSGFIVVKDNELNAIEKPAETITIIDFYRYSTAILDYVKSSNTDSLALHTEALDSWGTEIICILLTNLHAKSVPSPFCALLSGFPFTKTWNRFVEYYLADPGVEFPREKFPDAKALAEATLRQFSRRNLRAVTRFGVGAIIRPVEATYQDEFYRSLHTVLGYAMNVTSEWSPDGVGRIDFRLSSVRWGIELLREGDRLHDHCQRFTTDGAYGKWIQQGLLEDWLVIDCRTSSPRSYAGTAHASIEIPDTKLWRAVFAPDFSDVEVRDQYNQVVVDRFALTE</sequence>
<dbReference type="eggNOG" id="ENOG502S68H">
    <property type="taxonomic scope" value="Eukaryota"/>
</dbReference>
<dbReference type="HOGENOM" id="CLU_915583_0_0_1"/>
<keyword evidence="2" id="KW-1185">Reference proteome</keyword>
<name>B6H224_PENRW</name>
<evidence type="ECO:0000313" key="2">
    <source>
        <dbReference type="Proteomes" id="UP000000724"/>
    </source>
</evidence>
<evidence type="ECO:0000313" key="1">
    <source>
        <dbReference type="EMBL" id="CAP91452.1"/>
    </source>
</evidence>
<dbReference type="AlphaFoldDB" id="B6H224"/>
<reference evidence="1 2" key="1">
    <citation type="journal article" date="2008" name="Nat. Biotechnol.">
        <title>Genome sequencing and analysis of the filamentous fungus Penicillium chrysogenum.</title>
        <authorList>
            <person name="van den Berg M.A."/>
            <person name="Albang R."/>
            <person name="Albermann K."/>
            <person name="Badger J.H."/>
            <person name="Daran J.-M."/>
            <person name="Driessen A.J.M."/>
            <person name="Garcia-Estrada C."/>
            <person name="Fedorova N.D."/>
            <person name="Harris D.M."/>
            <person name="Heijne W.H.M."/>
            <person name="Joardar V.S."/>
            <person name="Kiel J.A.K.W."/>
            <person name="Kovalchuk A."/>
            <person name="Martin J.F."/>
            <person name="Nierman W.C."/>
            <person name="Nijland J.G."/>
            <person name="Pronk J.T."/>
            <person name="Roubos J.A."/>
            <person name="van der Klei I.J."/>
            <person name="van Peij N.N.M.E."/>
            <person name="Veenhuis M."/>
            <person name="von Doehren H."/>
            <person name="Wagner C."/>
            <person name="Wortman J.R."/>
            <person name="Bovenberg R.A.L."/>
        </authorList>
    </citation>
    <scope>NUCLEOTIDE SEQUENCE [LARGE SCALE GENOMIC DNA]</scope>
    <source>
        <strain evidence="2">ATCC 28089 / DSM 1075 / NRRL 1951 / Wisconsin 54-1255</strain>
    </source>
</reference>
<gene>
    <name evidence="1" type="ORF">Pc13g03830</name>
    <name evidence="1" type="ORF">PCH_Pc13g03830</name>
</gene>
<organism evidence="1 2">
    <name type="scientific">Penicillium rubens (strain ATCC 28089 / DSM 1075 / NRRL 1951 / Wisconsin 54-1255)</name>
    <name type="common">Penicillium chrysogenum</name>
    <dbReference type="NCBI Taxonomy" id="500485"/>
    <lineage>
        <taxon>Eukaryota</taxon>
        <taxon>Fungi</taxon>
        <taxon>Dikarya</taxon>
        <taxon>Ascomycota</taxon>
        <taxon>Pezizomycotina</taxon>
        <taxon>Eurotiomycetes</taxon>
        <taxon>Eurotiomycetidae</taxon>
        <taxon>Eurotiales</taxon>
        <taxon>Aspergillaceae</taxon>
        <taxon>Penicillium</taxon>
        <taxon>Penicillium chrysogenum species complex</taxon>
    </lineage>
</organism>